<dbReference type="PROSITE" id="PS00297">
    <property type="entry name" value="HSP70_1"/>
    <property type="match status" value="1"/>
</dbReference>
<gene>
    <name evidence="8" type="ORF">H6G81_09660</name>
</gene>
<evidence type="ECO:0000256" key="6">
    <source>
        <dbReference type="ARBA" id="ARBA00023186"/>
    </source>
</evidence>
<dbReference type="InterPro" id="IPR018181">
    <property type="entry name" value="Heat_shock_70_CS"/>
</dbReference>
<dbReference type="InterPro" id="IPR029047">
    <property type="entry name" value="HSP70_peptide-bd_sf"/>
</dbReference>
<accession>A0ABR8GNL0</accession>
<dbReference type="Pfam" id="PF00012">
    <property type="entry name" value="HSP70"/>
    <property type="match status" value="1"/>
</dbReference>
<reference evidence="8 9" key="1">
    <citation type="journal article" date="2020" name="ISME J.">
        <title>Comparative genomics reveals insights into cyanobacterial evolution and habitat adaptation.</title>
        <authorList>
            <person name="Chen M.Y."/>
            <person name="Teng W.K."/>
            <person name="Zhao L."/>
            <person name="Hu C.X."/>
            <person name="Zhou Y.K."/>
            <person name="Han B.P."/>
            <person name="Song L.R."/>
            <person name="Shu W.S."/>
        </authorList>
    </citation>
    <scope>NUCLEOTIDE SEQUENCE [LARGE SCALE GENOMIC DNA]</scope>
    <source>
        <strain evidence="8 9">FACHB-248</strain>
    </source>
</reference>
<organism evidence="8 9">
    <name type="scientific">Scytonema hofmannii FACHB-248</name>
    <dbReference type="NCBI Taxonomy" id="1842502"/>
    <lineage>
        <taxon>Bacteria</taxon>
        <taxon>Bacillati</taxon>
        <taxon>Cyanobacteriota</taxon>
        <taxon>Cyanophyceae</taxon>
        <taxon>Nostocales</taxon>
        <taxon>Scytonemataceae</taxon>
        <taxon>Scytonema</taxon>
    </lineage>
</organism>
<dbReference type="Proteomes" id="UP000660380">
    <property type="component" value="Unassembled WGS sequence"/>
</dbReference>
<evidence type="ECO:0000256" key="4">
    <source>
        <dbReference type="ARBA" id="ARBA00022840"/>
    </source>
</evidence>
<sequence>MSEVDILGIDLGTTNSAIAIWEPDTGQARVLSNSEGDRLTPSVVMFDTETNQPIVGKSALGFITSHPSQVIYSVKRFMGCTFRDERVRIDQTQVTYTIAEMQQSKVAVRIGEGIFTPPQISAEVLRKLKEDAEATLGKTISQAVITVPAYFSESQRQATKEAGELAGLRVRRIINEPTAAALAFGLGTEPQTVAVYDLGGGTFDISILRIEHGLFRVKATSGDTHLGGDDLDLAIMSWMKKAFKQQHDVDLPIAEDNSLRSQFRKTAEIAKIALTQATEYQISIPNLFAVEKQYLGLKATLTRIELEKLVQPFINRTLDICDATLKEAKLQAKDIDQVLLVGGQTRLPAIKEALRDRYGWTINDSVNPDEAVARGAAVQGARLCGYLREEVKLWDITPLSLGIELANSKMDAIIRANEPIPVTKWRKGSQAFTTQRDGQESIRFRIYQGERPIAGDNEFIGEVVLNLATTRPAGEVRVNCMFKVDHDGILHVLAEDITTDGQPVEKTFDRFYRLTQKEVDQKLEEAKVHENEDAVTNRIFQLEEEIIRLQRVINQDKTSDNLLLETLENFKVAINSRDVNQAEELLTELKSKIIN</sequence>
<evidence type="ECO:0000256" key="7">
    <source>
        <dbReference type="RuleBase" id="RU003322"/>
    </source>
</evidence>
<name>A0ABR8GNL0_9CYAN</name>
<evidence type="ECO:0000256" key="3">
    <source>
        <dbReference type="ARBA" id="ARBA00022741"/>
    </source>
</evidence>
<evidence type="ECO:0000313" key="9">
    <source>
        <dbReference type="Proteomes" id="UP000660380"/>
    </source>
</evidence>
<dbReference type="InterPro" id="IPR043129">
    <property type="entry name" value="ATPase_NBD"/>
</dbReference>
<comment type="similarity">
    <text evidence="1 7">Belongs to the heat shock protein 70 family.</text>
</comment>
<keyword evidence="4 7" id="KW-0067">ATP-binding</keyword>
<dbReference type="EMBL" id="JACJTA010000015">
    <property type="protein sequence ID" value="MBD2604784.1"/>
    <property type="molecule type" value="Genomic_DNA"/>
</dbReference>
<dbReference type="PROSITE" id="PS00329">
    <property type="entry name" value="HSP70_2"/>
    <property type="match status" value="1"/>
</dbReference>
<dbReference type="InterPro" id="IPR013126">
    <property type="entry name" value="Hsp_70_fam"/>
</dbReference>
<comment type="caution">
    <text evidence="8">The sequence shown here is derived from an EMBL/GenBank/DDBJ whole genome shotgun (WGS) entry which is preliminary data.</text>
</comment>
<proteinExistence type="inferred from homology"/>
<dbReference type="PRINTS" id="PR00301">
    <property type="entry name" value="HEATSHOCK70"/>
</dbReference>
<keyword evidence="3 7" id="KW-0547">Nucleotide-binding</keyword>
<dbReference type="SUPFAM" id="SSF100920">
    <property type="entry name" value="Heat shock protein 70kD (HSP70), peptide-binding domain"/>
    <property type="match status" value="1"/>
</dbReference>
<dbReference type="Gene3D" id="3.30.420.40">
    <property type="match status" value="2"/>
</dbReference>
<keyword evidence="6" id="KW-0143">Chaperone</keyword>
<keyword evidence="5" id="KW-0346">Stress response</keyword>
<keyword evidence="2" id="KW-0597">Phosphoprotein</keyword>
<dbReference type="Gene3D" id="3.90.640.10">
    <property type="entry name" value="Actin, Chain A, domain 4"/>
    <property type="match status" value="1"/>
</dbReference>
<evidence type="ECO:0000256" key="1">
    <source>
        <dbReference type="ARBA" id="ARBA00007381"/>
    </source>
</evidence>
<dbReference type="RefSeq" id="WP_029630891.1">
    <property type="nucleotide sequence ID" value="NZ_JACJTA010000015.1"/>
</dbReference>
<evidence type="ECO:0000256" key="2">
    <source>
        <dbReference type="ARBA" id="ARBA00022553"/>
    </source>
</evidence>
<evidence type="ECO:0000313" key="8">
    <source>
        <dbReference type="EMBL" id="MBD2604784.1"/>
    </source>
</evidence>
<protein>
    <submittedName>
        <fullName evidence="8">Hsp70 family protein</fullName>
    </submittedName>
</protein>
<dbReference type="PROSITE" id="PS01036">
    <property type="entry name" value="HSP70_3"/>
    <property type="match status" value="1"/>
</dbReference>
<dbReference type="PANTHER" id="PTHR19375">
    <property type="entry name" value="HEAT SHOCK PROTEIN 70KDA"/>
    <property type="match status" value="1"/>
</dbReference>
<dbReference type="SUPFAM" id="SSF53067">
    <property type="entry name" value="Actin-like ATPase domain"/>
    <property type="match status" value="2"/>
</dbReference>
<dbReference type="Gene3D" id="2.60.34.10">
    <property type="entry name" value="Substrate Binding Domain Of DNAk, Chain A, domain 1"/>
    <property type="match status" value="1"/>
</dbReference>
<evidence type="ECO:0000256" key="5">
    <source>
        <dbReference type="ARBA" id="ARBA00023016"/>
    </source>
</evidence>
<keyword evidence="9" id="KW-1185">Reference proteome</keyword>